<organism evidence="3 4">
    <name type="scientific">Limosilactobacillus reuteri</name>
    <name type="common">Lactobacillus reuteri</name>
    <dbReference type="NCBI Taxonomy" id="1598"/>
    <lineage>
        <taxon>Bacteria</taxon>
        <taxon>Bacillati</taxon>
        <taxon>Bacillota</taxon>
        <taxon>Bacilli</taxon>
        <taxon>Lactobacillales</taxon>
        <taxon>Lactobacillaceae</taxon>
        <taxon>Limosilactobacillus</taxon>
    </lineage>
</organism>
<feature type="signal peptide" evidence="2">
    <location>
        <begin position="1"/>
        <end position="18"/>
    </location>
</feature>
<sequence length="148" mass="15515">MKKIGLICATALMGMSLAACGNSAAQKSSKSNSSSTVKSTKAVKHHKKHKENKKEPQSSSTSSNSVNQSSSIQTTQSSDSSQPVAWSMQQQSRTQAAQNDTPTSEDQARAMLGGANGDLQATRTSNGWTFSGDGYTATVNDDGTISHN</sequence>
<proteinExistence type="predicted"/>
<dbReference type="RefSeq" id="WP_134907950.1">
    <property type="nucleotide sequence ID" value="NZ_JAJAOX010000062.1"/>
</dbReference>
<evidence type="ECO:0008006" key="5">
    <source>
        <dbReference type="Google" id="ProtNLM"/>
    </source>
</evidence>
<accession>A0A317GGL7</accession>
<feature type="compositionally biased region" description="Low complexity" evidence="1">
    <location>
        <begin position="22"/>
        <end position="40"/>
    </location>
</feature>
<dbReference type="PROSITE" id="PS51257">
    <property type="entry name" value="PROKAR_LIPOPROTEIN"/>
    <property type="match status" value="1"/>
</dbReference>
<dbReference type="EMBL" id="QGHS01000154">
    <property type="protein sequence ID" value="PWT45670.1"/>
    <property type="molecule type" value="Genomic_DNA"/>
</dbReference>
<protein>
    <recommendedName>
        <fullName evidence="5">Lipoprotein</fullName>
    </recommendedName>
</protein>
<feature type="compositionally biased region" description="Basic residues" evidence="1">
    <location>
        <begin position="41"/>
        <end position="51"/>
    </location>
</feature>
<feature type="region of interest" description="Disordered" evidence="1">
    <location>
        <begin position="20"/>
        <end position="148"/>
    </location>
</feature>
<feature type="chain" id="PRO_5039474342" description="Lipoprotein" evidence="2">
    <location>
        <begin position="19"/>
        <end position="148"/>
    </location>
</feature>
<name>A0A317GGL7_LIMRT</name>
<keyword evidence="2" id="KW-0732">Signal</keyword>
<feature type="compositionally biased region" description="Polar residues" evidence="1">
    <location>
        <begin position="119"/>
        <end position="129"/>
    </location>
</feature>
<dbReference type="AlphaFoldDB" id="A0A317GGL7"/>
<evidence type="ECO:0000256" key="2">
    <source>
        <dbReference type="SAM" id="SignalP"/>
    </source>
</evidence>
<comment type="caution">
    <text evidence="3">The sequence shown here is derived from an EMBL/GenBank/DDBJ whole genome shotgun (WGS) entry which is preliminary data.</text>
</comment>
<reference evidence="3 4" key="1">
    <citation type="journal article" date="2018" name="Front. Microbiol.">
        <title>Comparative Genomics of the Herbivore Gut Symbiont Lactobacillus reuteri Reveals Genetic Diversity and Lifestyle Adaptation.</title>
        <authorList>
            <person name="Zhao J."/>
        </authorList>
    </citation>
    <scope>NUCLEOTIDE SEQUENCE [LARGE SCALE GENOMIC DNA]</scope>
    <source>
        <strain evidence="3 4">LR12</strain>
    </source>
</reference>
<evidence type="ECO:0000313" key="3">
    <source>
        <dbReference type="EMBL" id="PWT45670.1"/>
    </source>
</evidence>
<dbReference type="Proteomes" id="UP000245866">
    <property type="component" value="Unassembled WGS sequence"/>
</dbReference>
<feature type="compositionally biased region" description="Low complexity" evidence="1">
    <location>
        <begin position="57"/>
        <end position="82"/>
    </location>
</feature>
<evidence type="ECO:0000313" key="4">
    <source>
        <dbReference type="Proteomes" id="UP000245866"/>
    </source>
</evidence>
<evidence type="ECO:0000256" key="1">
    <source>
        <dbReference type="SAM" id="MobiDB-lite"/>
    </source>
</evidence>
<gene>
    <name evidence="3" type="ORF">DKZ23_09210</name>
</gene>
<feature type="compositionally biased region" description="Polar residues" evidence="1">
    <location>
        <begin position="137"/>
        <end position="148"/>
    </location>
</feature>
<feature type="compositionally biased region" description="Polar residues" evidence="1">
    <location>
        <begin position="83"/>
        <end position="105"/>
    </location>
</feature>